<gene>
    <name evidence="9" type="primary">recF</name>
    <name evidence="12" type="ORF">EPD60_00730</name>
</gene>
<evidence type="ECO:0000256" key="8">
    <source>
        <dbReference type="ARBA" id="ARBA00023125"/>
    </source>
</evidence>
<dbReference type="HAMAP" id="MF_00365">
    <property type="entry name" value="RecF"/>
    <property type="match status" value="1"/>
</dbReference>
<dbReference type="PROSITE" id="PS00618">
    <property type="entry name" value="RECF_2"/>
    <property type="match status" value="1"/>
</dbReference>
<protein>
    <recommendedName>
        <fullName evidence="3 9">DNA replication and repair protein RecF</fullName>
    </recommendedName>
</protein>
<keyword evidence="13" id="KW-1185">Reference proteome</keyword>
<evidence type="ECO:0000259" key="11">
    <source>
        <dbReference type="Pfam" id="PF02463"/>
    </source>
</evidence>
<dbReference type="GO" id="GO:0000731">
    <property type="term" value="P:DNA synthesis involved in DNA repair"/>
    <property type="evidence" value="ECO:0007669"/>
    <property type="project" value="TreeGrafter"/>
</dbReference>
<dbReference type="GO" id="GO:0005737">
    <property type="term" value="C:cytoplasm"/>
    <property type="evidence" value="ECO:0007669"/>
    <property type="project" value="UniProtKB-SubCell"/>
</dbReference>
<keyword evidence="5 9" id="KW-0235">DNA replication</keyword>
<evidence type="ECO:0000256" key="5">
    <source>
        <dbReference type="ARBA" id="ARBA00022705"/>
    </source>
</evidence>
<dbReference type="Gene3D" id="3.40.50.300">
    <property type="entry name" value="P-loop containing nucleotide triphosphate hydrolases"/>
    <property type="match status" value="1"/>
</dbReference>
<dbReference type="InterPro" id="IPR027417">
    <property type="entry name" value="P-loop_NTPase"/>
</dbReference>
<feature type="binding site" evidence="9">
    <location>
        <begin position="32"/>
        <end position="39"/>
    </location>
    <ligand>
        <name>ATP</name>
        <dbReference type="ChEBI" id="CHEBI:30616"/>
    </ligand>
</feature>
<dbReference type="InterPro" id="IPR042174">
    <property type="entry name" value="RecF_2"/>
</dbReference>
<keyword evidence="7 9" id="KW-0067">ATP-binding</keyword>
<keyword evidence="9 10" id="KW-0742">SOS response</keyword>
<dbReference type="PANTHER" id="PTHR32182">
    <property type="entry name" value="DNA REPLICATION AND REPAIR PROTEIN RECF"/>
    <property type="match status" value="1"/>
</dbReference>
<name>A0A4R1BN30_9BACT</name>
<dbReference type="InterPro" id="IPR018078">
    <property type="entry name" value="DNA-binding_RecF_CS"/>
</dbReference>
<keyword evidence="4 9" id="KW-0963">Cytoplasm</keyword>
<comment type="caution">
    <text evidence="12">The sequence shown here is derived from an EMBL/GenBank/DDBJ whole genome shotgun (WGS) entry which is preliminary data.</text>
</comment>
<dbReference type="PANTHER" id="PTHR32182:SF0">
    <property type="entry name" value="DNA REPLICATION AND REPAIR PROTEIN RECF"/>
    <property type="match status" value="1"/>
</dbReference>
<dbReference type="GO" id="GO:0006302">
    <property type="term" value="P:double-strand break repair"/>
    <property type="evidence" value="ECO:0007669"/>
    <property type="project" value="TreeGrafter"/>
</dbReference>
<feature type="domain" description="RecF/RecN/SMC N-terminal" evidence="11">
    <location>
        <begin position="5"/>
        <end position="341"/>
    </location>
</feature>
<keyword evidence="6 9" id="KW-0547">Nucleotide-binding</keyword>
<comment type="subcellular location">
    <subcellularLocation>
        <location evidence="1 9 10">Cytoplasm</location>
    </subcellularLocation>
</comment>
<evidence type="ECO:0000256" key="3">
    <source>
        <dbReference type="ARBA" id="ARBA00020170"/>
    </source>
</evidence>
<dbReference type="SUPFAM" id="SSF52540">
    <property type="entry name" value="P-loop containing nucleoside triphosphate hydrolases"/>
    <property type="match status" value="1"/>
</dbReference>
<keyword evidence="8 9" id="KW-0238">DNA-binding</keyword>
<dbReference type="EMBL" id="SJZI01000002">
    <property type="protein sequence ID" value="TCJ18970.1"/>
    <property type="molecule type" value="Genomic_DNA"/>
</dbReference>
<dbReference type="NCBIfam" id="TIGR00611">
    <property type="entry name" value="recf"/>
    <property type="match status" value="1"/>
</dbReference>
<organism evidence="12 13">
    <name type="scientific">Flaviaesturariibacter flavus</name>
    <dbReference type="NCBI Taxonomy" id="2502780"/>
    <lineage>
        <taxon>Bacteria</taxon>
        <taxon>Pseudomonadati</taxon>
        <taxon>Bacteroidota</taxon>
        <taxon>Chitinophagia</taxon>
        <taxon>Chitinophagales</taxon>
        <taxon>Chitinophagaceae</taxon>
        <taxon>Flaviaestuariibacter</taxon>
    </lineage>
</organism>
<comment type="similarity">
    <text evidence="2 9 10">Belongs to the RecF family.</text>
</comment>
<dbReference type="Proteomes" id="UP000295334">
    <property type="component" value="Unassembled WGS sequence"/>
</dbReference>
<evidence type="ECO:0000256" key="2">
    <source>
        <dbReference type="ARBA" id="ARBA00008016"/>
    </source>
</evidence>
<evidence type="ECO:0000256" key="9">
    <source>
        <dbReference type="HAMAP-Rule" id="MF_00365"/>
    </source>
</evidence>
<evidence type="ECO:0000313" key="13">
    <source>
        <dbReference type="Proteomes" id="UP000295334"/>
    </source>
</evidence>
<keyword evidence="9 10" id="KW-0227">DNA damage</keyword>
<evidence type="ECO:0000256" key="7">
    <source>
        <dbReference type="ARBA" id="ARBA00022840"/>
    </source>
</evidence>
<dbReference type="Pfam" id="PF02463">
    <property type="entry name" value="SMC_N"/>
    <property type="match status" value="1"/>
</dbReference>
<evidence type="ECO:0000256" key="6">
    <source>
        <dbReference type="ARBA" id="ARBA00022741"/>
    </source>
</evidence>
<sequence length="361" mass="41712">MSLAVQDISLFQFKNYFHQEFRFTERIVGICGRNGRGKTNLLDAIHYLCFTKSYFTRLDQNVPQHGHAGFRLEGHFRLRGKEEKAVCVLRETGRKEFSVNEQAYSRFSQHIGRYPCVVIAPDDVQLIIGGSEERRKFTDTLLSQLDAAYLQHLIAYNKILQQRNSFLKNYGDGPSRDLSVLDVLDEQLLREGLPLFEKRERFLLGFLAEVKRGYNEIAQSYEPLQLLYESELLTQDFETLLRQNRPRDLHLQRTSAGPHRDDLVFQMGSQAFKSIASQGQRKSLLFALKLAELEVLREEKRLTPLLLLDDVFEKLDEERIGNLLQKVAGDPDAQIFITDTNCARLTKQLEALGQPFQIIEL</sequence>
<dbReference type="AlphaFoldDB" id="A0A4R1BN30"/>
<dbReference type="Gene3D" id="1.20.1050.90">
    <property type="entry name" value="RecF/RecN/SMC, N-terminal domain"/>
    <property type="match status" value="1"/>
</dbReference>
<evidence type="ECO:0000256" key="4">
    <source>
        <dbReference type="ARBA" id="ARBA00022490"/>
    </source>
</evidence>
<comment type="function">
    <text evidence="9 10">The RecF protein is involved in DNA metabolism; it is required for DNA replication and normal SOS inducibility. RecF binds preferentially to single-stranded, linear DNA. It also seems to bind ATP.</text>
</comment>
<reference evidence="12 13" key="1">
    <citation type="submission" date="2019-03" db="EMBL/GenBank/DDBJ databases">
        <authorList>
            <person name="Kim M.K.M."/>
        </authorList>
    </citation>
    <scope>NUCLEOTIDE SEQUENCE [LARGE SCALE GENOMIC DNA]</scope>
    <source>
        <strain evidence="12 13">17J68-12</strain>
    </source>
</reference>
<dbReference type="InterPro" id="IPR003395">
    <property type="entry name" value="RecF/RecN/SMC_N"/>
</dbReference>
<evidence type="ECO:0000313" key="12">
    <source>
        <dbReference type="EMBL" id="TCJ18970.1"/>
    </source>
</evidence>
<evidence type="ECO:0000256" key="10">
    <source>
        <dbReference type="RuleBase" id="RU000578"/>
    </source>
</evidence>
<accession>A0A4R1BN30</accession>
<dbReference type="GO" id="GO:0009432">
    <property type="term" value="P:SOS response"/>
    <property type="evidence" value="ECO:0007669"/>
    <property type="project" value="UniProtKB-UniRule"/>
</dbReference>
<dbReference type="GO" id="GO:0003697">
    <property type="term" value="F:single-stranded DNA binding"/>
    <property type="evidence" value="ECO:0007669"/>
    <property type="project" value="UniProtKB-UniRule"/>
</dbReference>
<dbReference type="InterPro" id="IPR001238">
    <property type="entry name" value="DNA-binding_RecF"/>
</dbReference>
<evidence type="ECO:0000256" key="1">
    <source>
        <dbReference type="ARBA" id="ARBA00004496"/>
    </source>
</evidence>
<keyword evidence="9 10" id="KW-0234">DNA repair</keyword>
<dbReference type="OrthoDB" id="9803889at2"/>
<dbReference type="RefSeq" id="WP_131445779.1">
    <property type="nucleotide sequence ID" value="NZ_SJZI01000002.1"/>
</dbReference>
<proteinExistence type="inferred from homology"/>
<dbReference type="GO" id="GO:0006260">
    <property type="term" value="P:DNA replication"/>
    <property type="evidence" value="ECO:0007669"/>
    <property type="project" value="UniProtKB-UniRule"/>
</dbReference>
<dbReference type="GO" id="GO:0005524">
    <property type="term" value="F:ATP binding"/>
    <property type="evidence" value="ECO:0007669"/>
    <property type="project" value="UniProtKB-UniRule"/>
</dbReference>